<reference evidence="6 7" key="1">
    <citation type="submission" date="2018-12" db="EMBL/GenBank/DDBJ databases">
        <authorList>
            <person name="Li F."/>
        </authorList>
    </citation>
    <scope>NUCLEOTIDE SEQUENCE [LARGE SCALE GENOMIC DNA]</scope>
    <source>
        <strain evidence="6 7">EGI 6500705</strain>
    </source>
</reference>
<dbReference type="Pfam" id="PF00196">
    <property type="entry name" value="GerE"/>
    <property type="match status" value="1"/>
</dbReference>
<evidence type="ECO:0000256" key="4">
    <source>
        <dbReference type="SAM" id="MobiDB-lite"/>
    </source>
</evidence>
<dbReference type="RefSeq" id="WP_127049069.1">
    <property type="nucleotide sequence ID" value="NZ_RZGZ01000002.1"/>
</dbReference>
<dbReference type="Gene3D" id="1.10.10.10">
    <property type="entry name" value="Winged helix-like DNA-binding domain superfamily/Winged helix DNA-binding domain"/>
    <property type="match status" value="1"/>
</dbReference>
<evidence type="ECO:0000256" key="2">
    <source>
        <dbReference type="ARBA" id="ARBA00023125"/>
    </source>
</evidence>
<evidence type="ECO:0000313" key="7">
    <source>
        <dbReference type="Proteomes" id="UP000274909"/>
    </source>
</evidence>
<dbReference type="PANTHER" id="PTHR44688">
    <property type="entry name" value="DNA-BINDING TRANSCRIPTIONAL ACTIVATOR DEVR_DOSR"/>
    <property type="match status" value="1"/>
</dbReference>
<feature type="domain" description="HTH luxR-type" evidence="5">
    <location>
        <begin position="829"/>
        <end position="894"/>
    </location>
</feature>
<dbReference type="CDD" id="cd06170">
    <property type="entry name" value="LuxR_C_like"/>
    <property type="match status" value="1"/>
</dbReference>
<dbReference type="SUPFAM" id="SSF52540">
    <property type="entry name" value="P-loop containing nucleoside triphosphate hydrolases"/>
    <property type="match status" value="1"/>
</dbReference>
<dbReference type="EMBL" id="RZGZ01000002">
    <property type="protein sequence ID" value="RUR01488.1"/>
    <property type="molecule type" value="Genomic_DNA"/>
</dbReference>
<keyword evidence="2" id="KW-0238">DNA-binding</keyword>
<dbReference type="InterPro" id="IPR036388">
    <property type="entry name" value="WH-like_DNA-bd_sf"/>
</dbReference>
<dbReference type="InterPro" id="IPR016032">
    <property type="entry name" value="Sig_transdc_resp-reg_C-effctor"/>
</dbReference>
<feature type="region of interest" description="Disordered" evidence="4">
    <location>
        <begin position="1"/>
        <end position="41"/>
    </location>
</feature>
<organism evidence="6 7">
    <name type="scientific">Labedella endophytica</name>
    <dbReference type="NCBI Taxonomy" id="1523160"/>
    <lineage>
        <taxon>Bacteria</taxon>
        <taxon>Bacillati</taxon>
        <taxon>Actinomycetota</taxon>
        <taxon>Actinomycetes</taxon>
        <taxon>Micrococcales</taxon>
        <taxon>Microbacteriaceae</taxon>
        <taxon>Labedella</taxon>
    </lineage>
</organism>
<dbReference type="PRINTS" id="PR00038">
    <property type="entry name" value="HTHLUXR"/>
</dbReference>
<accession>A0A433JSV9</accession>
<evidence type="ECO:0000256" key="1">
    <source>
        <dbReference type="ARBA" id="ARBA00023015"/>
    </source>
</evidence>
<dbReference type="GO" id="GO:0006355">
    <property type="term" value="P:regulation of DNA-templated transcription"/>
    <property type="evidence" value="ECO:0007669"/>
    <property type="project" value="InterPro"/>
</dbReference>
<dbReference type="InterPro" id="IPR000792">
    <property type="entry name" value="Tscrpt_reg_LuxR_C"/>
</dbReference>
<keyword evidence="1" id="KW-0805">Transcription regulation</keyword>
<sequence>MTATGERAGAFDAGGTRPVPPGGGSGSRAERAGRRTSSTGPIYGAPVEPAWAIRRPDLVALLEARHRITLVRGGSGFGKTMLVSQWANASDVDGVWVDVDDDIVDRATFWTRVFAMVEDSGTLVVEGRWLPSAAQLGAGGDLRRYLTRFASHLDTDFTIVIDDAHALESPAVEEDVRAMLRVTDRLRFVIATRSVSSFDRQDDGSALDLMEIEAQGLLFTLRECALVIVRSVLTVDAKLAAEVHEITGGMPLATRLFAERLDGSQRLTAVREMDTVVGRVADALVASVSAPGGSSEDEFWTFLQRAALLDGVTDREAARLGAVDTERARKWLDAARSLGFGFWDSDGDVSRFHFVPITARVLEKTVAGADGGRSPEADAAAAEVLWGRGDSRAAWARAIRTEQFVLAERILRESFIAVTDDEPGAFEPLIAVATAKLRRFPYLTAMLGLVHTTSGKGKAVGSAYLVAAEQAARTRSSQLGPDDRLAMLGVRLIALRLEGRWAAALSVASEVSAASERFEIDERPPAPGILAAATLQAAVTFLGVGQTQDAVRLAERVVAAPGVRAELLAQAHAFLASAHATAGAMGLAREQLIALGRVRTGLSRWGWADLASALLAAESGDLASTREAIDGVLRSAGPEIRLRVVPVRSMLDAAEGRSLLSISAVNEAVPDRERTIAPPAVRSAIGRAVIALSLAVGALAQSKVALRSFDKGDPVIGVCRAQIALVEDRALEAVAAASDGLGAQGIGPRNRVELLLARAAASLRLGGERASLHDLSEGLRVLSSQGLRSPWSFLVESDRRSLALLAERAGLADARLLSELEAMPTLFVRLDSFADLTAREREVLTLLVSGLSVSVIAKRLVVSPNTVKKQRASIYRKLGATTREEAAIAAIARGLLDA</sequence>
<dbReference type="InterPro" id="IPR027417">
    <property type="entry name" value="P-loop_NTPase"/>
</dbReference>
<dbReference type="SMART" id="SM00421">
    <property type="entry name" value="HTH_LUXR"/>
    <property type="match status" value="1"/>
</dbReference>
<evidence type="ECO:0000313" key="6">
    <source>
        <dbReference type="EMBL" id="RUR01488.1"/>
    </source>
</evidence>
<evidence type="ECO:0000256" key="3">
    <source>
        <dbReference type="ARBA" id="ARBA00023163"/>
    </source>
</evidence>
<name>A0A433JSV9_9MICO</name>
<evidence type="ECO:0000259" key="5">
    <source>
        <dbReference type="PROSITE" id="PS50043"/>
    </source>
</evidence>
<dbReference type="SUPFAM" id="SSF46894">
    <property type="entry name" value="C-terminal effector domain of the bipartite response regulators"/>
    <property type="match status" value="1"/>
</dbReference>
<dbReference type="OrthoDB" id="3178268at2"/>
<dbReference type="Proteomes" id="UP000274909">
    <property type="component" value="Unassembled WGS sequence"/>
</dbReference>
<dbReference type="PROSITE" id="PS50043">
    <property type="entry name" value="HTH_LUXR_2"/>
    <property type="match status" value="1"/>
</dbReference>
<dbReference type="PANTHER" id="PTHR44688:SF16">
    <property type="entry name" value="DNA-BINDING TRANSCRIPTIONAL ACTIVATOR DEVR_DOSR"/>
    <property type="match status" value="1"/>
</dbReference>
<proteinExistence type="predicted"/>
<dbReference type="PROSITE" id="PS00622">
    <property type="entry name" value="HTH_LUXR_1"/>
    <property type="match status" value="1"/>
</dbReference>
<dbReference type="GO" id="GO:0003677">
    <property type="term" value="F:DNA binding"/>
    <property type="evidence" value="ECO:0007669"/>
    <property type="project" value="UniProtKB-KW"/>
</dbReference>
<keyword evidence="7" id="KW-1185">Reference proteome</keyword>
<comment type="caution">
    <text evidence="6">The sequence shown here is derived from an EMBL/GenBank/DDBJ whole genome shotgun (WGS) entry which is preliminary data.</text>
</comment>
<gene>
    <name evidence="6" type="ORF">ELQ94_08330</name>
</gene>
<keyword evidence="3" id="KW-0804">Transcription</keyword>
<dbReference type="Gene3D" id="3.40.50.300">
    <property type="entry name" value="P-loop containing nucleotide triphosphate hydrolases"/>
    <property type="match status" value="1"/>
</dbReference>
<dbReference type="AlphaFoldDB" id="A0A433JSV9"/>
<protein>
    <recommendedName>
        <fullName evidence="5">HTH luxR-type domain-containing protein</fullName>
    </recommendedName>
</protein>